<organism evidence="2 3">
    <name type="scientific">Gnathostoma spinigerum</name>
    <dbReference type="NCBI Taxonomy" id="75299"/>
    <lineage>
        <taxon>Eukaryota</taxon>
        <taxon>Metazoa</taxon>
        <taxon>Ecdysozoa</taxon>
        <taxon>Nematoda</taxon>
        <taxon>Chromadorea</taxon>
        <taxon>Rhabditida</taxon>
        <taxon>Spirurina</taxon>
        <taxon>Gnathostomatomorpha</taxon>
        <taxon>Gnathostomatoidea</taxon>
        <taxon>Gnathostomatidae</taxon>
        <taxon>Gnathostoma</taxon>
    </lineage>
</organism>
<accession>A0ABD6EJ56</accession>
<dbReference type="EMBL" id="JBGFUD010004027">
    <property type="protein sequence ID" value="MFH4979291.1"/>
    <property type="molecule type" value="Genomic_DNA"/>
</dbReference>
<keyword evidence="3" id="KW-1185">Reference proteome</keyword>
<name>A0ABD6EJ56_9BILA</name>
<keyword evidence="1" id="KW-0472">Membrane</keyword>
<evidence type="ECO:0000313" key="2">
    <source>
        <dbReference type="EMBL" id="MFH4979291.1"/>
    </source>
</evidence>
<keyword evidence="1" id="KW-1133">Transmembrane helix</keyword>
<proteinExistence type="predicted"/>
<comment type="caution">
    <text evidence="2">The sequence shown here is derived from an EMBL/GenBank/DDBJ whole genome shotgun (WGS) entry which is preliminary data.</text>
</comment>
<dbReference type="AlphaFoldDB" id="A0ABD6EJ56"/>
<sequence length="120" mass="13404">MEQANGPGIDDDDVYSCNRTIETTLHNLANAQQFAFDIGSVFVKIAYSSNVARMQTNSDHTVGLSDSSAFRLHCCQFRIEKLKECLRLMKEVNLQFALLMLLVACIVPAMLGKVFRSKAE</sequence>
<evidence type="ECO:0000256" key="1">
    <source>
        <dbReference type="SAM" id="Phobius"/>
    </source>
</evidence>
<dbReference type="Proteomes" id="UP001608902">
    <property type="component" value="Unassembled WGS sequence"/>
</dbReference>
<keyword evidence="1" id="KW-0812">Transmembrane</keyword>
<protein>
    <submittedName>
        <fullName evidence="2">Uncharacterized protein</fullName>
    </submittedName>
</protein>
<gene>
    <name evidence="2" type="ORF">AB6A40_006000</name>
</gene>
<evidence type="ECO:0000313" key="3">
    <source>
        <dbReference type="Proteomes" id="UP001608902"/>
    </source>
</evidence>
<reference evidence="2 3" key="1">
    <citation type="submission" date="2024-08" db="EMBL/GenBank/DDBJ databases">
        <title>Gnathostoma spinigerum genome.</title>
        <authorList>
            <person name="Gonzalez-Bertolin B."/>
            <person name="Monzon S."/>
            <person name="Zaballos A."/>
            <person name="Jimenez P."/>
            <person name="Dekumyoy P."/>
            <person name="Varona S."/>
            <person name="Cuesta I."/>
            <person name="Sumanam S."/>
            <person name="Adisakwattana P."/>
            <person name="Gasser R.B."/>
            <person name="Hernandez-Gonzalez A."/>
            <person name="Young N.D."/>
            <person name="Perteguer M.J."/>
        </authorList>
    </citation>
    <scope>NUCLEOTIDE SEQUENCE [LARGE SCALE GENOMIC DNA]</scope>
    <source>
        <strain evidence="2">AL3</strain>
        <tissue evidence="2">Liver</tissue>
    </source>
</reference>
<feature type="transmembrane region" description="Helical" evidence="1">
    <location>
        <begin position="96"/>
        <end position="115"/>
    </location>
</feature>